<dbReference type="Gene3D" id="2.160.20.60">
    <property type="entry name" value="Glutamate synthase, alpha subunit, C-terminal domain"/>
    <property type="match status" value="1"/>
</dbReference>
<dbReference type="PANTHER" id="PTHR39673">
    <property type="entry name" value="TUNGSTEN FORMYLMETHANOFURAN DEHYDROGENASE, SUBUNIT C (FWDC)"/>
    <property type="match status" value="1"/>
</dbReference>
<proteinExistence type="predicted"/>
<protein>
    <submittedName>
        <fullName evidence="2">Glutamate synthase domain-containing protein 3</fullName>
    </submittedName>
</protein>
<gene>
    <name evidence="2" type="ORF">SAMN02745885_01237</name>
</gene>
<dbReference type="InterPro" id="IPR012061">
    <property type="entry name" value="Glu_synth_lsu_3"/>
</dbReference>
<feature type="domain" description="Glutamate synthase alpha subunit C-terminal" evidence="1">
    <location>
        <begin position="30"/>
        <end position="182"/>
    </location>
</feature>
<dbReference type="CDD" id="cd00981">
    <property type="entry name" value="arch_gltB"/>
    <property type="match status" value="1"/>
</dbReference>
<dbReference type="OrthoDB" id="9803192at2"/>
<dbReference type="InterPro" id="IPR002489">
    <property type="entry name" value="Glu_synth_asu_C"/>
</dbReference>
<sequence>MQKLNGKGMHYKDLNQWLKAQVAAGEREFLLENINGQRYLGTGISADLTITVQGTPGSDLGAFLDGPTIIVHGNGQDAIGNTMNAGKIIIHGQAGDVLGYAMRGGKLFIRGSVGYRVGIHMKEYQQQRPVMVIGGTAGDFLGEYMAGGILVVLGLDRQPNQPLVGELVGTGMHGGIIYLRGEVDPAQLGRECSIFPADTEDLQLLRAILAEYCQDFSLELDTIMAEQFFKLRPVSTRPYGQLYVG</sequence>
<reference evidence="3" key="1">
    <citation type="submission" date="2017-02" db="EMBL/GenBank/DDBJ databases">
        <authorList>
            <person name="Varghese N."/>
            <person name="Submissions S."/>
        </authorList>
    </citation>
    <scope>NUCLEOTIDE SEQUENCE [LARGE SCALE GENOMIC DNA]</scope>
    <source>
        <strain evidence="3">DSM 16521</strain>
    </source>
</reference>
<dbReference type="EMBL" id="FUXM01000011">
    <property type="protein sequence ID" value="SJZ89735.1"/>
    <property type="molecule type" value="Genomic_DNA"/>
</dbReference>
<evidence type="ECO:0000313" key="3">
    <source>
        <dbReference type="Proteomes" id="UP000189933"/>
    </source>
</evidence>
<dbReference type="SUPFAM" id="SSF69336">
    <property type="entry name" value="Alpha subunit of glutamate synthase, C-terminal domain"/>
    <property type="match status" value="1"/>
</dbReference>
<keyword evidence="3" id="KW-1185">Reference proteome</keyword>
<dbReference type="InterPro" id="IPR036485">
    <property type="entry name" value="Glu_synth_asu_C_sf"/>
</dbReference>
<name>A0A1T4PDT7_9FIRM</name>
<dbReference type="RefSeq" id="WP_078665317.1">
    <property type="nucleotide sequence ID" value="NZ_FUXM01000011.1"/>
</dbReference>
<dbReference type="Pfam" id="PF01493">
    <property type="entry name" value="GXGXG"/>
    <property type="match status" value="1"/>
</dbReference>
<dbReference type="GO" id="GO:0016491">
    <property type="term" value="F:oxidoreductase activity"/>
    <property type="evidence" value="ECO:0007669"/>
    <property type="project" value="InterPro"/>
</dbReference>
<dbReference type="Proteomes" id="UP000189933">
    <property type="component" value="Unassembled WGS sequence"/>
</dbReference>
<dbReference type="PIRSF" id="PIRSF006519">
    <property type="entry name" value="GOGAT_dom3"/>
    <property type="match status" value="1"/>
</dbReference>
<accession>A0A1T4PDT7</accession>
<dbReference type="PANTHER" id="PTHR39673:SF5">
    <property type="entry name" value="TUNGSTEN-CONTAINING FORMYLMETHANOFURAN DEHYDROGENASE 2 SUBUNIT C"/>
    <property type="match status" value="1"/>
</dbReference>
<dbReference type="AlphaFoldDB" id="A0A1T4PDT7"/>
<evidence type="ECO:0000313" key="2">
    <source>
        <dbReference type="EMBL" id="SJZ89735.1"/>
    </source>
</evidence>
<evidence type="ECO:0000259" key="1">
    <source>
        <dbReference type="Pfam" id="PF01493"/>
    </source>
</evidence>
<dbReference type="InterPro" id="IPR035710">
    <property type="entry name" value="Archaeal_gltB"/>
</dbReference>
<organism evidence="2 3">
    <name type="scientific">Carboxydocella sporoproducens DSM 16521</name>
    <dbReference type="NCBI Taxonomy" id="1121270"/>
    <lineage>
        <taxon>Bacteria</taxon>
        <taxon>Bacillati</taxon>
        <taxon>Bacillota</taxon>
        <taxon>Clostridia</taxon>
        <taxon>Eubacteriales</taxon>
        <taxon>Clostridiales Family XVI. Incertae Sedis</taxon>
        <taxon>Carboxydocella</taxon>
    </lineage>
</organism>